<dbReference type="SUPFAM" id="SSF51338">
    <property type="entry name" value="Composite domain of metallo-dependent hydrolases"/>
    <property type="match status" value="2"/>
</dbReference>
<keyword evidence="3" id="KW-1185">Reference proteome</keyword>
<dbReference type="InterPro" id="IPR050378">
    <property type="entry name" value="Metallo-dep_Hydrolases_sf"/>
</dbReference>
<dbReference type="Proteomes" id="UP000753724">
    <property type="component" value="Unassembled WGS sequence"/>
</dbReference>
<dbReference type="InterPro" id="IPR013108">
    <property type="entry name" value="Amidohydro_3"/>
</dbReference>
<reference evidence="3" key="1">
    <citation type="submission" date="2020-01" db="EMBL/GenBank/DDBJ databases">
        <title>Sphingomonas sp. strain CSW-10.</title>
        <authorList>
            <person name="Chen W.-M."/>
        </authorList>
    </citation>
    <scope>NUCLEOTIDE SEQUENCE [LARGE SCALE GENOMIC DNA]</scope>
    <source>
        <strain evidence="3">FSY-8</strain>
    </source>
</reference>
<dbReference type="Gene3D" id="2.30.40.10">
    <property type="entry name" value="Urease, subunit C, domain 1"/>
    <property type="match status" value="1"/>
</dbReference>
<dbReference type="RefSeq" id="WP_161716629.1">
    <property type="nucleotide sequence ID" value="NZ_JAAAPO010000001.1"/>
</dbReference>
<evidence type="ECO:0000313" key="2">
    <source>
        <dbReference type="EMBL" id="NBC35359.1"/>
    </source>
</evidence>
<evidence type="ECO:0000313" key="3">
    <source>
        <dbReference type="Proteomes" id="UP000753724"/>
    </source>
</evidence>
<sequence>MSAYDLIIRGGTIADGTGGELREADIAVQDGRIAAVGEIPAKGVEEIDARHMLVTPGFVDLHTHYDAQVTWDSHFSPSTNHGVTTVLLGNCGVGFAPCKPDMREEMINVMEGVEDIPGIVMAEGLPWNWTTFPDYLDALAQRHMDADFAVAVPHIPVRVWVMGQRAIDREPATTRDMARMAAIVAEGMAAGAFGFSTTRVIGHRTAGGQQLPVTTASEDELMHIALAMKPYGKALFMSASEFDTTHGFSGEFNLLQRVAQASGHTVTFPLLQYNEAPDRWHQIAEYARAARAGGADMLGQVVGRPVGVLMGLQLTLHPFRGCPSYDAIDALPLPQRVAAMRQPDTRAAILREYGPDGKGTRLDPAKYPAFMRFIHLCYPMGADPDYSPPESRRLDNLAAARGVTLPELAYDLLLEEEGQAILYFPARNFTAYNLDVVHQMLTRDDTVLGLGDGGAHCGAICDGSMQTYMLSYWTRDRVGDRLSIPQAVEMMTRHTARVMGLNDRGVIAPGMKADFNIIDYDRLALRSPRASFDLPAGGRRLTQDAVGYAATIVSGVATHRNDAPTGNLPGRLLRRAVPHNA</sequence>
<evidence type="ECO:0000259" key="1">
    <source>
        <dbReference type="Pfam" id="PF07969"/>
    </source>
</evidence>
<dbReference type="InterPro" id="IPR032466">
    <property type="entry name" value="Metal_Hydrolase"/>
</dbReference>
<accession>A0ABW9XA01</accession>
<gene>
    <name evidence="2" type="ORF">GTZ99_02170</name>
</gene>
<proteinExistence type="predicted"/>
<comment type="caution">
    <text evidence="2">The sequence shown here is derived from an EMBL/GenBank/DDBJ whole genome shotgun (WGS) entry which is preliminary data.</text>
</comment>
<dbReference type="EMBL" id="JAAAPO010000001">
    <property type="protein sequence ID" value="NBC35359.1"/>
    <property type="molecule type" value="Genomic_DNA"/>
</dbReference>
<dbReference type="PANTHER" id="PTHR11647:SF1">
    <property type="entry name" value="COLLAPSIN RESPONSE MEDIATOR PROTEIN"/>
    <property type="match status" value="1"/>
</dbReference>
<dbReference type="Pfam" id="PF07969">
    <property type="entry name" value="Amidohydro_3"/>
    <property type="match status" value="1"/>
</dbReference>
<organism evidence="2 3">
    <name type="scientific">Novosphingobium ovatum</name>
    <dbReference type="NCBI Taxonomy" id="1908523"/>
    <lineage>
        <taxon>Bacteria</taxon>
        <taxon>Pseudomonadati</taxon>
        <taxon>Pseudomonadota</taxon>
        <taxon>Alphaproteobacteria</taxon>
        <taxon>Sphingomonadales</taxon>
        <taxon>Sphingomonadaceae</taxon>
        <taxon>Novosphingobium</taxon>
    </lineage>
</organism>
<protein>
    <submittedName>
        <fullName evidence="2">Amidohydrolase family protein</fullName>
    </submittedName>
</protein>
<name>A0ABW9XA01_9SPHN</name>
<dbReference type="SUPFAM" id="SSF51556">
    <property type="entry name" value="Metallo-dependent hydrolases"/>
    <property type="match status" value="1"/>
</dbReference>
<feature type="domain" description="Amidohydrolase 3" evidence="1">
    <location>
        <begin position="45"/>
        <end position="556"/>
    </location>
</feature>
<dbReference type="InterPro" id="IPR011059">
    <property type="entry name" value="Metal-dep_hydrolase_composite"/>
</dbReference>
<dbReference type="PANTHER" id="PTHR11647">
    <property type="entry name" value="HYDRANTOINASE/DIHYDROPYRIMIDINASE FAMILY MEMBER"/>
    <property type="match status" value="1"/>
</dbReference>
<dbReference type="Gene3D" id="3.20.20.140">
    <property type="entry name" value="Metal-dependent hydrolases"/>
    <property type="match status" value="2"/>
</dbReference>